<feature type="domain" description="Alpha-N-acetylglucosaminidase tim-barrel" evidence="3">
    <location>
        <begin position="139"/>
        <end position="455"/>
    </location>
</feature>
<dbReference type="PANTHER" id="PTHR12872">
    <property type="entry name" value="ALPHA-N-ACETYLGLUCOSAMINIDASE"/>
    <property type="match status" value="1"/>
</dbReference>
<dbReference type="Gene3D" id="3.20.20.80">
    <property type="entry name" value="Glycosidases"/>
    <property type="match status" value="1"/>
</dbReference>
<feature type="domain" description="Alpha-N-acetylglucosaminidase C-terminal" evidence="5">
    <location>
        <begin position="464"/>
        <end position="740"/>
    </location>
</feature>
<dbReference type="Pfam" id="PF12971">
    <property type="entry name" value="NAGLU_N"/>
    <property type="match status" value="1"/>
</dbReference>
<feature type="chain" id="PRO_5025420911" description="Alpha-N-acetylglucosaminidase" evidence="2">
    <location>
        <begin position="24"/>
        <end position="767"/>
    </location>
</feature>
<evidence type="ECO:0008006" key="8">
    <source>
        <dbReference type="Google" id="ProtNLM"/>
    </source>
</evidence>
<keyword evidence="1" id="KW-0378">Hydrolase</keyword>
<evidence type="ECO:0000256" key="1">
    <source>
        <dbReference type="ARBA" id="ARBA00022801"/>
    </source>
</evidence>
<dbReference type="InterPro" id="IPR024240">
    <property type="entry name" value="NAGLU_N"/>
</dbReference>
<dbReference type="PANTHER" id="PTHR12872:SF1">
    <property type="entry name" value="ALPHA-N-ACETYLGLUCOSAMINIDASE"/>
    <property type="match status" value="1"/>
</dbReference>
<evidence type="ECO:0000259" key="5">
    <source>
        <dbReference type="Pfam" id="PF12972"/>
    </source>
</evidence>
<evidence type="ECO:0000259" key="3">
    <source>
        <dbReference type="Pfam" id="PF05089"/>
    </source>
</evidence>
<dbReference type="Gene3D" id="1.20.120.670">
    <property type="entry name" value="N-acetyl-b-d-glucoasminidase"/>
    <property type="match status" value="1"/>
</dbReference>
<dbReference type="InterPro" id="IPR029018">
    <property type="entry name" value="Hex-like_dom2"/>
</dbReference>
<feature type="signal peptide" evidence="2">
    <location>
        <begin position="1"/>
        <end position="23"/>
    </location>
</feature>
<dbReference type="InterPro" id="IPR024733">
    <property type="entry name" value="NAGLU_tim-barrel"/>
</dbReference>
<name>A0A6C2UDU4_9BACT</name>
<protein>
    <recommendedName>
        <fullName evidence="8">Alpha-N-acetylglucosaminidase</fullName>
    </recommendedName>
</protein>
<gene>
    <name evidence="6" type="ORF">SCARR_00063</name>
</gene>
<organism evidence="6 7">
    <name type="scientific">Pontiella sulfatireligans</name>
    <dbReference type="NCBI Taxonomy" id="2750658"/>
    <lineage>
        <taxon>Bacteria</taxon>
        <taxon>Pseudomonadati</taxon>
        <taxon>Kiritimatiellota</taxon>
        <taxon>Kiritimatiellia</taxon>
        <taxon>Kiritimatiellales</taxon>
        <taxon>Pontiellaceae</taxon>
        <taxon>Pontiella</taxon>
    </lineage>
</organism>
<dbReference type="GO" id="GO:0005975">
    <property type="term" value="P:carbohydrate metabolic process"/>
    <property type="evidence" value="ECO:0007669"/>
    <property type="project" value="UniProtKB-ARBA"/>
</dbReference>
<dbReference type="InterPro" id="IPR007781">
    <property type="entry name" value="NAGLU"/>
</dbReference>
<dbReference type="Proteomes" id="UP000346198">
    <property type="component" value="Unassembled WGS sequence"/>
</dbReference>
<dbReference type="Gene3D" id="3.30.379.10">
    <property type="entry name" value="Chitobiase/beta-hexosaminidase domain 2-like"/>
    <property type="match status" value="1"/>
</dbReference>
<dbReference type="EMBL" id="CAAHFH010000001">
    <property type="protein sequence ID" value="VGO18013.1"/>
    <property type="molecule type" value="Genomic_DNA"/>
</dbReference>
<reference evidence="6 7" key="1">
    <citation type="submission" date="2019-04" db="EMBL/GenBank/DDBJ databases">
        <authorList>
            <person name="Van Vliet M D."/>
        </authorList>
    </citation>
    <scope>NUCLEOTIDE SEQUENCE [LARGE SCALE GENOMIC DNA]</scope>
    <source>
        <strain evidence="6 7">F21</strain>
    </source>
</reference>
<proteinExistence type="predicted"/>
<evidence type="ECO:0000256" key="2">
    <source>
        <dbReference type="SAM" id="SignalP"/>
    </source>
</evidence>
<dbReference type="Pfam" id="PF12972">
    <property type="entry name" value="NAGLU_C"/>
    <property type="match status" value="1"/>
</dbReference>
<dbReference type="AlphaFoldDB" id="A0A6C2UDU4"/>
<evidence type="ECO:0000259" key="4">
    <source>
        <dbReference type="Pfam" id="PF12971"/>
    </source>
</evidence>
<evidence type="ECO:0000313" key="7">
    <source>
        <dbReference type="Proteomes" id="UP000346198"/>
    </source>
</evidence>
<keyword evidence="2" id="KW-0732">Signal</keyword>
<dbReference type="RefSeq" id="WP_136059552.1">
    <property type="nucleotide sequence ID" value="NZ_CAAHFH010000001.1"/>
</dbReference>
<dbReference type="GO" id="GO:0016787">
    <property type="term" value="F:hydrolase activity"/>
    <property type="evidence" value="ECO:0007669"/>
    <property type="project" value="UniProtKB-KW"/>
</dbReference>
<sequence length="767" mass="87137">MKSSTKKGWIGLVLMVGVCCGQAAPKLDPFAPAIVTEASQIEAARGVIDRLVPGLSKQLKLEIIPQEEGKDVFEVDRAGKQVVLRGSSGVALCSGFNWYLKYSCNCHISWCGDQLNLPRPLPLPESKVRKRSQGAHQVYLNYCVFSYSMSWWNWECWQREIDWMALNGINMPLAVTGLEGVWYHMLQQFKMSDEEIRSFIVGPSNMAWQWMTNLEGYAGPLPQSWIDSHITLGRQILERERSLGMTPIQQGFSGYVPRKFQELYPDAEIGMGRGWGLGSFKAICQLDPTDPLFDEVAKAFYETQTALFGTSHHYATDPFHEGKPPSEELDYLVQVGKTIYKNMVAVDPEATWVMQSWSIRKSIACSVPKNRLLILDLNGGKSGSSDGFWGYEFVDGILNNFGGRTRIHGDLARYAENPFAYKYEKYATMNGMGSFSEGIDNNPVFYDLAWEMNWHEGTVDLDNWLKQYADRRYGARSEKAHAAWNILRQTAYAKGTGGTEASSMLAARPALTVMKSGPNRSFILTGQNSEMAKAWALLLADADQLSASAGYQYDVVDIGRQVLSDLARDHYVKVADAFRAKDLKTFRKEKAFFLGLFADVDRLIGTRTEFLFGKWHADAVRWGTTPEEKQRYAYEASMLPTWWGGETGRYGIHDYGWREWNGMVADYYGGRWTHFLNFLETCIKNGTDYEDASITKRRMDSNPIFKELIEVEREWIEKEKHYPATPVGDSIAIARELQKKYAKPLAETESVMQLEWVQKRKARLIMD</sequence>
<keyword evidence="7" id="KW-1185">Reference proteome</keyword>
<accession>A0A6C2UDU4</accession>
<evidence type="ECO:0000313" key="6">
    <source>
        <dbReference type="EMBL" id="VGO18013.1"/>
    </source>
</evidence>
<feature type="domain" description="Alpha-N-acetylglucosaminidase N-terminal" evidence="4">
    <location>
        <begin position="42"/>
        <end position="122"/>
    </location>
</feature>
<dbReference type="InterPro" id="IPR024732">
    <property type="entry name" value="NAGLU_C"/>
</dbReference>
<dbReference type="Pfam" id="PF05089">
    <property type="entry name" value="NAGLU"/>
    <property type="match status" value="1"/>
</dbReference>